<evidence type="ECO:0000256" key="2">
    <source>
        <dbReference type="ARBA" id="ARBA00004286"/>
    </source>
</evidence>
<evidence type="ECO:0000313" key="9">
    <source>
        <dbReference type="Proteomes" id="UP000325945"/>
    </source>
</evidence>
<keyword evidence="3" id="KW-0158">Chromosome</keyword>
<feature type="compositionally biased region" description="Polar residues" evidence="6">
    <location>
        <begin position="706"/>
        <end position="732"/>
    </location>
</feature>
<dbReference type="PANTHER" id="PTHR48225">
    <property type="entry name" value="HORMA DOMAIN-CONTAINING PROTEIN 1"/>
    <property type="match status" value="1"/>
</dbReference>
<name>A0A5N6WLU2_9EURO</name>
<dbReference type="GO" id="GO:0007130">
    <property type="term" value="P:synaptonemal complex assembly"/>
    <property type="evidence" value="ECO:0007669"/>
    <property type="project" value="TreeGrafter"/>
</dbReference>
<feature type="compositionally biased region" description="Basic and acidic residues" evidence="6">
    <location>
        <begin position="679"/>
        <end position="705"/>
    </location>
</feature>
<dbReference type="SUPFAM" id="SSF57903">
    <property type="entry name" value="FYVE/PHD zinc finger"/>
    <property type="match status" value="1"/>
</dbReference>
<comment type="subcellular location">
    <subcellularLocation>
        <location evidence="2">Chromosome</location>
    </subcellularLocation>
    <subcellularLocation>
        <location evidence="1">Nucleus</location>
    </subcellularLocation>
</comment>
<dbReference type="InterPro" id="IPR013083">
    <property type="entry name" value="Znf_RING/FYVE/PHD"/>
</dbReference>
<accession>A0A5N6WLU2</accession>
<evidence type="ECO:0000313" key="8">
    <source>
        <dbReference type="EMBL" id="KAE8321834.1"/>
    </source>
</evidence>
<evidence type="ECO:0000256" key="1">
    <source>
        <dbReference type="ARBA" id="ARBA00004123"/>
    </source>
</evidence>
<dbReference type="Proteomes" id="UP000325945">
    <property type="component" value="Unassembled WGS sequence"/>
</dbReference>
<proteinExistence type="predicted"/>
<dbReference type="PANTHER" id="PTHR48225:SF7">
    <property type="entry name" value="MEIOSIS-SPECIFIC PROTEIN HOP1"/>
    <property type="match status" value="1"/>
</dbReference>
<keyword evidence="5" id="KW-0469">Meiosis</keyword>
<dbReference type="InterPro" id="IPR003511">
    <property type="entry name" value="HORMA_dom"/>
</dbReference>
<dbReference type="EMBL" id="ML741859">
    <property type="protein sequence ID" value="KAE8321834.1"/>
    <property type="molecule type" value="Genomic_DNA"/>
</dbReference>
<feature type="region of interest" description="Disordered" evidence="6">
    <location>
        <begin position="620"/>
        <end position="761"/>
    </location>
</feature>
<evidence type="ECO:0000256" key="4">
    <source>
        <dbReference type="ARBA" id="ARBA00023242"/>
    </source>
</evidence>
<evidence type="ECO:0000256" key="3">
    <source>
        <dbReference type="ARBA" id="ARBA00022454"/>
    </source>
</evidence>
<dbReference type="SUPFAM" id="SSF56019">
    <property type="entry name" value="The spindle assembly checkpoint protein mad2"/>
    <property type="match status" value="1"/>
</dbReference>
<dbReference type="PROSITE" id="PS50815">
    <property type="entry name" value="HORMA"/>
    <property type="match status" value="1"/>
</dbReference>
<dbReference type="GO" id="GO:0051598">
    <property type="term" value="P:meiotic recombination checkpoint signaling"/>
    <property type="evidence" value="ECO:0007669"/>
    <property type="project" value="TreeGrafter"/>
</dbReference>
<dbReference type="InterPro" id="IPR051294">
    <property type="entry name" value="HORMA_MeioticProgression"/>
</dbReference>
<dbReference type="InterPro" id="IPR011011">
    <property type="entry name" value="Znf_FYVE_PHD"/>
</dbReference>
<dbReference type="Pfam" id="PF02301">
    <property type="entry name" value="HORMA"/>
    <property type="match status" value="1"/>
</dbReference>
<sequence length="761" mass="85500">MARIKFTVPTSAVQVQSARVLHEKKSATSTRKKTQAEVENPAKSAVSEGLFLKQQQSLEMVQIMLHVSFGTLFYLREFLPLPCFDDRDLKEAQRERRYSYREFLDSKSRHDTNGGDPDIAFGNGKRGQPLKVMIRGTDPKADMILDVLENGIFDALRKNILEAIQLTILVDKDAPQNVLESYTFSFKYAGGSGNVDSCLESLSIDPVDYVADMRSAQSARVGLETIVRRLITLSTFLPTLPNKRNLGVNLFYTENCPSDYEPPGFTTANNDTIKYPLNENWRKETQSCGTMNSGWHTVGLRVTSLKWTGPDPEGSEALPTVPSDIEYTDEVPRADDIGFVDEPSNLRRTEAGNDHLALDQSPTYRDDSSFQEATQDIADRQKLQNMMQTQGSSYDSDLIPTQPINPDVATEDNYNSTPQLDSRCSLPEERIAKIREHLRLQKPTFNLPHSESQSQGLVRCQCGWNGEETEMLNCAFCRTRQHFLCYGFEGPNDLKVPDVHACYKCLLGPSDTQLLQEMNSLVLLRKALNVILNEGFPNKISEFTQKLHCNGQTIIQITDILKKKGFVQPTPGYKLKGFARRGLPKYSIPQSENIRQRLKKEIFHPMVKIKHLYVLKNPNELDNLDPTSTSQGLGPTDVPTVQAGNMPFDGLRPSGHETQNSSGGLQDLPIKSQDHKRKSLSDSDKNESYESDDLDKNDRAAEEQLHNSFLTEESMNSKAWGSSQRTSSSQGPRRSGRKRRKISNYSKLIDVGAETSDHESA</sequence>
<evidence type="ECO:0000259" key="7">
    <source>
        <dbReference type="PROSITE" id="PS50815"/>
    </source>
</evidence>
<dbReference type="InterPro" id="IPR036570">
    <property type="entry name" value="HORMA_dom_sf"/>
</dbReference>
<dbReference type="Gene3D" id="3.30.900.10">
    <property type="entry name" value="HORMA domain"/>
    <property type="match status" value="1"/>
</dbReference>
<keyword evidence="9" id="KW-1185">Reference proteome</keyword>
<dbReference type="GO" id="GO:0005634">
    <property type="term" value="C:nucleus"/>
    <property type="evidence" value="ECO:0007669"/>
    <property type="project" value="UniProtKB-SubCell"/>
</dbReference>
<dbReference type="GO" id="GO:0005694">
    <property type="term" value="C:chromosome"/>
    <property type="evidence" value="ECO:0007669"/>
    <property type="project" value="UniProtKB-SubCell"/>
</dbReference>
<dbReference type="AlphaFoldDB" id="A0A5N6WLU2"/>
<gene>
    <name evidence="8" type="ORF">BDV39DRAFT_164795</name>
</gene>
<protein>
    <submittedName>
        <fullName evidence="8">HORMA domain-containing protein</fullName>
    </submittedName>
</protein>
<organism evidence="8 9">
    <name type="scientific">Aspergillus sergii</name>
    <dbReference type="NCBI Taxonomy" id="1034303"/>
    <lineage>
        <taxon>Eukaryota</taxon>
        <taxon>Fungi</taxon>
        <taxon>Dikarya</taxon>
        <taxon>Ascomycota</taxon>
        <taxon>Pezizomycotina</taxon>
        <taxon>Eurotiomycetes</taxon>
        <taxon>Eurotiomycetidae</taxon>
        <taxon>Eurotiales</taxon>
        <taxon>Aspergillaceae</taxon>
        <taxon>Aspergillus</taxon>
        <taxon>Aspergillus subgen. Circumdati</taxon>
    </lineage>
</organism>
<reference evidence="9" key="1">
    <citation type="submission" date="2019-04" db="EMBL/GenBank/DDBJ databases">
        <title>Friends and foes A comparative genomics studyof 23 Aspergillus species from section Flavi.</title>
        <authorList>
            <consortium name="DOE Joint Genome Institute"/>
            <person name="Kjaerbolling I."/>
            <person name="Vesth T."/>
            <person name="Frisvad J.C."/>
            <person name="Nybo J.L."/>
            <person name="Theobald S."/>
            <person name="Kildgaard S."/>
            <person name="Isbrandt T."/>
            <person name="Kuo A."/>
            <person name="Sato A."/>
            <person name="Lyhne E.K."/>
            <person name="Kogle M.E."/>
            <person name="Wiebenga A."/>
            <person name="Kun R.S."/>
            <person name="Lubbers R.J."/>
            <person name="Makela M.R."/>
            <person name="Barry K."/>
            <person name="Chovatia M."/>
            <person name="Clum A."/>
            <person name="Daum C."/>
            <person name="Haridas S."/>
            <person name="He G."/>
            <person name="LaButti K."/>
            <person name="Lipzen A."/>
            <person name="Mondo S."/>
            <person name="Riley R."/>
            <person name="Salamov A."/>
            <person name="Simmons B.A."/>
            <person name="Magnuson J.K."/>
            <person name="Henrissat B."/>
            <person name="Mortensen U.H."/>
            <person name="Larsen T.O."/>
            <person name="Devries R.P."/>
            <person name="Grigoriev I.V."/>
            <person name="Machida M."/>
            <person name="Baker S.E."/>
            <person name="Andersen M.R."/>
        </authorList>
    </citation>
    <scope>NUCLEOTIDE SEQUENCE [LARGE SCALE GENOMIC DNA]</scope>
    <source>
        <strain evidence="9">CBS 130017</strain>
    </source>
</reference>
<feature type="domain" description="HORMA" evidence="7">
    <location>
        <begin position="55"/>
        <end position="302"/>
    </location>
</feature>
<evidence type="ECO:0000256" key="6">
    <source>
        <dbReference type="SAM" id="MobiDB-lite"/>
    </source>
</evidence>
<evidence type="ECO:0000256" key="5">
    <source>
        <dbReference type="ARBA" id="ARBA00023254"/>
    </source>
</evidence>
<dbReference type="Gene3D" id="3.30.40.10">
    <property type="entry name" value="Zinc/RING finger domain, C3HC4 (zinc finger)"/>
    <property type="match status" value="1"/>
</dbReference>
<keyword evidence="4" id="KW-0539">Nucleus</keyword>